<feature type="compositionally biased region" description="Basic and acidic residues" evidence="1">
    <location>
        <begin position="102"/>
        <end position="111"/>
    </location>
</feature>
<accession>M7ZQI6</accession>
<sequence length="126" mass="12830">MGLASGRLHTGASGGCECLLLVVHRCDGALHSVVVKVVHGGHVPVPTSSDGSASAFTGKQGRTSRRAPCTCHLGLLRCGTSSLSTAAWLAGPVAAAVGTAGREQEREDTVRDQAWNQSGSELGDPL</sequence>
<evidence type="ECO:0000313" key="2">
    <source>
        <dbReference type="EMBL" id="EMS65478.1"/>
    </source>
</evidence>
<dbReference type="AlphaFoldDB" id="M7ZQI6"/>
<name>M7ZQI6_TRIUA</name>
<evidence type="ECO:0000256" key="1">
    <source>
        <dbReference type="SAM" id="MobiDB-lite"/>
    </source>
</evidence>
<reference evidence="2" key="1">
    <citation type="journal article" date="2013" name="Nature">
        <title>Draft genome of the wheat A-genome progenitor Triticum urartu.</title>
        <authorList>
            <person name="Ling H.Q."/>
            <person name="Zhao S."/>
            <person name="Liu D."/>
            <person name="Wang J."/>
            <person name="Sun H."/>
            <person name="Zhang C."/>
            <person name="Fan H."/>
            <person name="Li D."/>
            <person name="Dong L."/>
            <person name="Tao Y."/>
            <person name="Gao C."/>
            <person name="Wu H."/>
            <person name="Li Y."/>
            <person name="Cui Y."/>
            <person name="Guo X."/>
            <person name="Zheng S."/>
            <person name="Wang B."/>
            <person name="Yu K."/>
            <person name="Liang Q."/>
            <person name="Yang W."/>
            <person name="Lou X."/>
            <person name="Chen J."/>
            <person name="Feng M."/>
            <person name="Jian J."/>
            <person name="Zhang X."/>
            <person name="Luo G."/>
            <person name="Jiang Y."/>
            <person name="Liu J."/>
            <person name="Wang Z."/>
            <person name="Sha Y."/>
            <person name="Zhang B."/>
            <person name="Wu H."/>
            <person name="Tang D."/>
            <person name="Shen Q."/>
            <person name="Xue P."/>
            <person name="Zou S."/>
            <person name="Wang X."/>
            <person name="Liu X."/>
            <person name="Wang F."/>
            <person name="Yang Y."/>
            <person name="An X."/>
            <person name="Dong Z."/>
            <person name="Zhang K."/>
            <person name="Zhang X."/>
            <person name="Luo M.C."/>
            <person name="Dvorak J."/>
            <person name="Tong Y."/>
            <person name="Wang J."/>
            <person name="Yang H."/>
            <person name="Li Z."/>
            <person name="Wang D."/>
            <person name="Zhang A."/>
            <person name="Wang J."/>
        </authorList>
    </citation>
    <scope>NUCLEOTIDE SEQUENCE</scope>
</reference>
<dbReference type="EMBL" id="KD044397">
    <property type="protein sequence ID" value="EMS65478.1"/>
    <property type="molecule type" value="Genomic_DNA"/>
</dbReference>
<gene>
    <name evidence="2" type="ORF">TRIUR3_00474</name>
</gene>
<dbReference type="OMA" id="RAPCTCH"/>
<organism evidence="2">
    <name type="scientific">Triticum urartu</name>
    <name type="common">Red wild einkorn</name>
    <name type="synonym">Crithodium urartu</name>
    <dbReference type="NCBI Taxonomy" id="4572"/>
    <lineage>
        <taxon>Eukaryota</taxon>
        <taxon>Viridiplantae</taxon>
        <taxon>Streptophyta</taxon>
        <taxon>Embryophyta</taxon>
        <taxon>Tracheophyta</taxon>
        <taxon>Spermatophyta</taxon>
        <taxon>Magnoliopsida</taxon>
        <taxon>Liliopsida</taxon>
        <taxon>Poales</taxon>
        <taxon>Poaceae</taxon>
        <taxon>BOP clade</taxon>
        <taxon>Pooideae</taxon>
        <taxon>Triticodae</taxon>
        <taxon>Triticeae</taxon>
        <taxon>Triticinae</taxon>
        <taxon>Triticum</taxon>
    </lineage>
</organism>
<feature type="region of interest" description="Disordered" evidence="1">
    <location>
        <begin position="97"/>
        <end position="126"/>
    </location>
</feature>
<protein>
    <submittedName>
        <fullName evidence="2">Uncharacterized protein</fullName>
    </submittedName>
</protein>
<proteinExistence type="predicted"/>